<gene>
    <name evidence="2" type="ORF">C5613_37370</name>
</gene>
<organism evidence="2 3">
    <name type="scientific">Rhodococcus opacus</name>
    <name type="common">Nocardia opaca</name>
    <dbReference type="NCBI Taxonomy" id="37919"/>
    <lineage>
        <taxon>Bacteria</taxon>
        <taxon>Bacillati</taxon>
        <taxon>Actinomycetota</taxon>
        <taxon>Actinomycetes</taxon>
        <taxon>Mycobacteriales</taxon>
        <taxon>Nocardiaceae</taxon>
        <taxon>Rhodococcus</taxon>
    </lineage>
</organism>
<feature type="chain" id="PRO_5015438173" description="Transglycosylase SLT domain-containing protein" evidence="1">
    <location>
        <begin position="21"/>
        <end position="202"/>
    </location>
</feature>
<feature type="signal peptide" evidence="1">
    <location>
        <begin position="1"/>
        <end position="20"/>
    </location>
</feature>
<proteinExistence type="predicted"/>
<reference evidence="3" key="1">
    <citation type="submission" date="2018-02" db="EMBL/GenBank/DDBJ databases">
        <title>Draft genome sequencing of Rhodococcus opacus KU647198.</title>
        <authorList>
            <person name="Zheng B.-X."/>
        </authorList>
    </citation>
    <scope>NUCLEOTIDE SEQUENCE [LARGE SCALE GENOMIC DNA]</scope>
    <source>
        <strain evidence="3">04-OD7</strain>
    </source>
</reference>
<evidence type="ECO:0008006" key="4">
    <source>
        <dbReference type="Google" id="ProtNLM"/>
    </source>
</evidence>
<dbReference type="AlphaFoldDB" id="A0A2S8IME7"/>
<dbReference type="PROSITE" id="PS51257">
    <property type="entry name" value="PROKAR_LIPOPROTEIN"/>
    <property type="match status" value="1"/>
</dbReference>
<evidence type="ECO:0000313" key="3">
    <source>
        <dbReference type="Proteomes" id="UP000239290"/>
    </source>
</evidence>
<protein>
    <recommendedName>
        <fullName evidence="4">Transglycosylase SLT domain-containing protein</fullName>
    </recommendedName>
</protein>
<dbReference type="RefSeq" id="WP_105422409.1">
    <property type="nucleotide sequence ID" value="NZ_PUIO01000069.1"/>
</dbReference>
<dbReference type="Proteomes" id="UP000239290">
    <property type="component" value="Unassembled WGS sequence"/>
</dbReference>
<keyword evidence="1" id="KW-0732">Signal</keyword>
<dbReference type="EMBL" id="PUIO01000069">
    <property type="protein sequence ID" value="PQP15923.1"/>
    <property type="molecule type" value="Genomic_DNA"/>
</dbReference>
<comment type="caution">
    <text evidence="2">The sequence shown here is derived from an EMBL/GenBank/DDBJ whole genome shotgun (WGS) entry which is preliminary data.</text>
</comment>
<accession>A0A2S8IME7</accession>
<name>A0A2S8IME7_RHOOP</name>
<sequence length="202" mass="21832">MNYRITTALTVMVLATAVIAGCGGNNSDDDTASQPAPAIDATTQVRDPFVDDTADGQQKETVTRIIDLGNQRKAPDNAIIAALVASRAEGFWRVHHSGSGGRNLFGWSQMWDNRPALDDGAVTDAIENFYAGAESPENAAKNDSPVDYAVAIQLSDHLGGRVYFEDREAYDDNMSYLGTEDKVRNEYAEALPYASAAFDQFG</sequence>
<evidence type="ECO:0000256" key="1">
    <source>
        <dbReference type="SAM" id="SignalP"/>
    </source>
</evidence>
<evidence type="ECO:0000313" key="2">
    <source>
        <dbReference type="EMBL" id="PQP15923.1"/>
    </source>
</evidence>